<keyword evidence="2 6" id="KW-0548">Nucleotidyltransferase</keyword>
<protein>
    <recommendedName>
        <fullName evidence="6">DNA polymerase epsilon catalytic subunit</fullName>
        <ecNumber evidence="6">2.7.7.7</ecNumber>
    </recommendedName>
</protein>
<dbReference type="GO" id="GO:0006297">
    <property type="term" value="P:nucleotide-excision repair, DNA gap filling"/>
    <property type="evidence" value="ECO:0007669"/>
    <property type="project" value="TreeGrafter"/>
</dbReference>
<name>T1GHV1_MEGSC</name>
<comment type="cofactor">
    <cofactor evidence="6">
        <name>[4Fe-4S] cluster</name>
        <dbReference type="ChEBI" id="CHEBI:49883"/>
    </cofactor>
</comment>
<keyword evidence="9" id="KW-1185">Reference proteome</keyword>
<dbReference type="GO" id="GO:0003887">
    <property type="term" value="F:DNA-directed DNA polymerase activity"/>
    <property type="evidence" value="ECO:0007669"/>
    <property type="project" value="UniProtKB-KW"/>
</dbReference>
<dbReference type="EC" id="2.7.7.7" evidence="6"/>
<keyword evidence="6" id="KW-0479">Metal-binding</keyword>
<evidence type="ECO:0000256" key="1">
    <source>
        <dbReference type="ARBA" id="ARBA00022679"/>
    </source>
</evidence>
<dbReference type="PANTHER" id="PTHR10670:SF0">
    <property type="entry name" value="DNA POLYMERASE EPSILON CATALYTIC SUBUNIT A"/>
    <property type="match status" value="1"/>
</dbReference>
<dbReference type="GO" id="GO:0008270">
    <property type="term" value="F:zinc ion binding"/>
    <property type="evidence" value="ECO:0007669"/>
    <property type="project" value="UniProtKB-KW"/>
</dbReference>
<dbReference type="EnsemblMetazoa" id="MESCA003013-RA">
    <property type="protein sequence ID" value="MESCA003013-PA"/>
    <property type="gene ID" value="MESCA003013"/>
</dbReference>
<evidence type="ECO:0000256" key="4">
    <source>
        <dbReference type="ARBA" id="ARBA00022932"/>
    </source>
</evidence>
<reference evidence="9" key="1">
    <citation type="submission" date="2013-02" db="EMBL/GenBank/DDBJ databases">
        <authorList>
            <person name="Hughes D."/>
        </authorList>
    </citation>
    <scope>NUCLEOTIDE SEQUENCE</scope>
    <source>
        <strain>Durham</strain>
        <strain evidence="9">NC isolate 2 -- Noor lab</strain>
    </source>
</reference>
<dbReference type="STRING" id="36166.T1GHV1"/>
<keyword evidence="4 6" id="KW-0239">DNA-directed DNA polymerase</keyword>
<feature type="domain" description="DNA polymerase-epsilon zinc finger" evidence="7">
    <location>
        <begin position="180"/>
        <end position="236"/>
    </location>
</feature>
<keyword evidence="6" id="KW-0411">Iron-sulfur</keyword>
<organism evidence="8 9">
    <name type="scientific">Megaselia scalaris</name>
    <name type="common">Humpbacked fly</name>
    <name type="synonym">Phora scalaris</name>
    <dbReference type="NCBI Taxonomy" id="36166"/>
    <lineage>
        <taxon>Eukaryota</taxon>
        <taxon>Metazoa</taxon>
        <taxon>Ecdysozoa</taxon>
        <taxon>Arthropoda</taxon>
        <taxon>Hexapoda</taxon>
        <taxon>Insecta</taxon>
        <taxon>Pterygota</taxon>
        <taxon>Neoptera</taxon>
        <taxon>Endopterygota</taxon>
        <taxon>Diptera</taxon>
        <taxon>Brachycera</taxon>
        <taxon>Muscomorpha</taxon>
        <taxon>Platypezoidea</taxon>
        <taxon>Phoridae</taxon>
        <taxon>Megaseliini</taxon>
        <taxon>Megaselia</taxon>
    </lineage>
</organism>
<dbReference type="GO" id="GO:0006287">
    <property type="term" value="P:base-excision repair, gap-filling"/>
    <property type="evidence" value="ECO:0007669"/>
    <property type="project" value="TreeGrafter"/>
</dbReference>
<dbReference type="HOGENOM" id="CLU_1082940_0_0_1"/>
<dbReference type="Pfam" id="PF23250">
    <property type="entry name" value="zf_DPOE_2"/>
    <property type="match status" value="1"/>
</dbReference>
<keyword evidence="6" id="KW-0539">Nucleus</keyword>
<dbReference type="EMBL" id="CAQQ02199293">
    <property type="status" value="NOT_ANNOTATED_CDS"/>
    <property type="molecule type" value="Genomic_DNA"/>
</dbReference>
<sequence>MNWTIAENLPTDNGCQDKFEHILTQYMESLSNKQSPAQAIKQIAHTAYDFVLNLNKGFAKGKEGPAIQLIRTLIKVLSVNKNFADEINDFRRNMLRFVGIGEFSDLAEWKDNCDTYILNEVICKACNHCRDLDLCKDKHRAMKDGVPIWICSQCYVSYDNEEIENKMIDIALRKIMTYNLQDLKCVRCKEIKRENLSLYCPCSGQFESLIQASDIESMLKTFLNVAENHKMNLLQEISGNTLLRNIILNELEVFCSS</sequence>
<comment type="similarity">
    <text evidence="6">Belongs to the DNA polymerase type-B family.</text>
</comment>
<dbReference type="GO" id="GO:0045004">
    <property type="term" value="P:DNA replication proofreading"/>
    <property type="evidence" value="ECO:0007669"/>
    <property type="project" value="TreeGrafter"/>
</dbReference>
<dbReference type="GO" id="GO:0003677">
    <property type="term" value="F:DNA binding"/>
    <property type="evidence" value="ECO:0007669"/>
    <property type="project" value="UniProtKB-KW"/>
</dbReference>
<accession>T1GHV1</accession>
<dbReference type="GO" id="GO:0006272">
    <property type="term" value="P:leading strand elongation"/>
    <property type="evidence" value="ECO:0007669"/>
    <property type="project" value="TreeGrafter"/>
</dbReference>
<evidence type="ECO:0000313" key="8">
    <source>
        <dbReference type="EnsemblMetazoa" id="MESCA003013-PA"/>
    </source>
</evidence>
<reference evidence="8" key="2">
    <citation type="submission" date="2015-06" db="UniProtKB">
        <authorList>
            <consortium name="EnsemblMetazoa"/>
        </authorList>
    </citation>
    <scope>IDENTIFICATION</scope>
</reference>
<keyword evidence="1 6" id="KW-0808">Transferase</keyword>
<evidence type="ECO:0000256" key="6">
    <source>
        <dbReference type="RuleBase" id="RU365029"/>
    </source>
</evidence>
<evidence type="ECO:0000256" key="3">
    <source>
        <dbReference type="ARBA" id="ARBA00022705"/>
    </source>
</evidence>
<comment type="subcellular location">
    <subcellularLocation>
        <location evidence="6">Nucleus</location>
    </subcellularLocation>
</comment>
<evidence type="ECO:0000313" key="9">
    <source>
        <dbReference type="Proteomes" id="UP000015102"/>
    </source>
</evidence>
<dbReference type="GO" id="GO:0000278">
    <property type="term" value="P:mitotic cell cycle"/>
    <property type="evidence" value="ECO:0007669"/>
    <property type="project" value="TreeGrafter"/>
</dbReference>
<keyword evidence="3 6" id="KW-0235">DNA replication</keyword>
<dbReference type="PANTHER" id="PTHR10670">
    <property type="entry name" value="DNA POLYMERASE EPSILON CATALYTIC SUBUNIT A"/>
    <property type="match status" value="1"/>
</dbReference>
<comment type="function">
    <text evidence="6">DNA polymerase II participates in chromosomal DNA replication.</text>
</comment>
<dbReference type="EMBL" id="CAQQ02199294">
    <property type="status" value="NOT_ANNOTATED_CDS"/>
    <property type="molecule type" value="Genomic_DNA"/>
</dbReference>
<keyword evidence="6" id="KW-0863">Zinc-finger</keyword>
<evidence type="ECO:0000259" key="7">
    <source>
        <dbReference type="Pfam" id="PF22912"/>
    </source>
</evidence>
<dbReference type="GO" id="GO:0008310">
    <property type="term" value="F:single-stranded DNA 3'-5' DNA exonuclease activity"/>
    <property type="evidence" value="ECO:0007669"/>
    <property type="project" value="TreeGrafter"/>
</dbReference>
<dbReference type="GO" id="GO:0051539">
    <property type="term" value="F:4 iron, 4 sulfur cluster binding"/>
    <property type="evidence" value="ECO:0007669"/>
    <property type="project" value="UniProtKB-KW"/>
</dbReference>
<keyword evidence="6" id="KW-0862">Zinc</keyword>
<keyword evidence="6" id="KW-0408">Iron</keyword>
<dbReference type="InterPro" id="IPR029703">
    <property type="entry name" value="POL2"/>
</dbReference>
<dbReference type="AlphaFoldDB" id="T1GHV1"/>
<dbReference type="Pfam" id="PF22912">
    <property type="entry name" value="zf-DPOE"/>
    <property type="match status" value="1"/>
</dbReference>
<keyword evidence="5 6" id="KW-0238">DNA-binding</keyword>
<dbReference type="OMA" id="YISHCAF"/>
<evidence type="ECO:0000256" key="5">
    <source>
        <dbReference type="ARBA" id="ARBA00023125"/>
    </source>
</evidence>
<dbReference type="EMBL" id="CAQQ02199292">
    <property type="status" value="NOT_ANNOTATED_CDS"/>
    <property type="molecule type" value="Genomic_DNA"/>
</dbReference>
<proteinExistence type="inferred from homology"/>
<evidence type="ECO:0000256" key="2">
    <source>
        <dbReference type="ARBA" id="ARBA00022695"/>
    </source>
</evidence>
<dbReference type="InterPro" id="IPR054475">
    <property type="entry name" value="Znf-DPOE"/>
</dbReference>
<dbReference type="GO" id="GO:0008622">
    <property type="term" value="C:epsilon DNA polymerase complex"/>
    <property type="evidence" value="ECO:0007669"/>
    <property type="project" value="InterPro"/>
</dbReference>
<keyword evidence="6" id="KW-0004">4Fe-4S</keyword>
<dbReference type="Proteomes" id="UP000015102">
    <property type="component" value="Unassembled WGS sequence"/>
</dbReference>
<comment type="catalytic activity">
    <reaction evidence="6">
        <text>DNA(n) + a 2'-deoxyribonucleoside 5'-triphosphate = DNA(n+1) + diphosphate</text>
        <dbReference type="Rhea" id="RHEA:22508"/>
        <dbReference type="Rhea" id="RHEA-COMP:17339"/>
        <dbReference type="Rhea" id="RHEA-COMP:17340"/>
        <dbReference type="ChEBI" id="CHEBI:33019"/>
        <dbReference type="ChEBI" id="CHEBI:61560"/>
        <dbReference type="ChEBI" id="CHEBI:173112"/>
        <dbReference type="EC" id="2.7.7.7"/>
    </reaction>
</comment>